<dbReference type="Pfam" id="PF13202">
    <property type="entry name" value="EF-hand_5"/>
    <property type="match status" value="1"/>
</dbReference>
<dbReference type="PANTHER" id="PTHR46824">
    <property type="entry name" value="CALCIUM-BINDING PROTEIN CML48-RELATED"/>
    <property type="match status" value="1"/>
</dbReference>
<keyword evidence="5" id="KW-1185">Reference proteome</keyword>
<evidence type="ECO:0000256" key="2">
    <source>
        <dbReference type="SAM" id="MobiDB-lite"/>
    </source>
</evidence>
<proteinExistence type="predicted"/>
<dbReference type="CDD" id="cd16180">
    <property type="entry name" value="EFh_PEF_Group_I"/>
    <property type="match status" value="1"/>
</dbReference>
<dbReference type="SUPFAM" id="SSF47473">
    <property type="entry name" value="EF-hand"/>
    <property type="match status" value="1"/>
</dbReference>
<dbReference type="PANTHER" id="PTHR46824:SF2">
    <property type="entry name" value="CALCIUM-BINDING PROTEIN CML48-RELATED"/>
    <property type="match status" value="1"/>
</dbReference>
<feature type="domain" description="EF-hand" evidence="3">
    <location>
        <begin position="157"/>
        <end position="192"/>
    </location>
</feature>
<keyword evidence="1" id="KW-0106">Calcium</keyword>
<feature type="compositionally biased region" description="Polar residues" evidence="2">
    <location>
        <begin position="22"/>
        <end position="33"/>
    </location>
</feature>
<feature type="compositionally biased region" description="Low complexity" evidence="2">
    <location>
        <begin position="1"/>
        <end position="16"/>
    </location>
</feature>
<dbReference type="PROSITE" id="PS50222">
    <property type="entry name" value="EF_HAND_2"/>
    <property type="match status" value="2"/>
</dbReference>
<dbReference type="InterPro" id="IPR011992">
    <property type="entry name" value="EF-hand-dom_pair"/>
</dbReference>
<reference evidence="4 5" key="1">
    <citation type="submission" date="2024-01" db="EMBL/GenBank/DDBJ databases">
        <title>The genomes of 5 underutilized Papilionoideae crops provide insights into root nodulation and disease resistanc.</title>
        <authorList>
            <person name="Yuan L."/>
        </authorList>
    </citation>
    <scope>NUCLEOTIDE SEQUENCE [LARGE SCALE GENOMIC DNA]</scope>
    <source>
        <strain evidence="4">ZHUSHIDOU_FW_LH</strain>
        <tissue evidence="4">Leaf</tissue>
    </source>
</reference>
<dbReference type="Proteomes" id="UP001372338">
    <property type="component" value="Unassembled WGS sequence"/>
</dbReference>
<evidence type="ECO:0000259" key="3">
    <source>
        <dbReference type="PROSITE" id="PS50222"/>
    </source>
</evidence>
<dbReference type="InterPro" id="IPR018247">
    <property type="entry name" value="EF_Hand_1_Ca_BS"/>
</dbReference>
<accession>A0AAN9EPV9</accession>
<evidence type="ECO:0000313" key="4">
    <source>
        <dbReference type="EMBL" id="KAK7261201.1"/>
    </source>
</evidence>
<sequence>MSSSSYNNRYNNSQSYAPSAPSLPQHQPQYSNAPSNYHHTPPPPSSTYTSSPSNYHHTPPPPPPPSSSYYGQLSSSSSSSSYGYSGFPQGTHPDVIRSFQMVDRDQSGFIDDKELQQALSSGFHKFNLRTIRLLMFLFKHPREPLRIGPKEFAALWNCLGQWRGIFERYDKDRSGKIDPLELRDALYGIGYAVPGSVLQLLLSKYGDGSGRRVELGFDSFVECGMIIKGLTEKFKEKDTRYTGSAKLSYDDFMSMVIPFLVQYD</sequence>
<feature type="compositionally biased region" description="Low complexity" evidence="2">
    <location>
        <begin position="46"/>
        <end position="57"/>
    </location>
</feature>
<feature type="region of interest" description="Disordered" evidence="2">
    <location>
        <begin position="1"/>
        <end position="74"/>
    </location>
</feature>
<dbReference type="SMART" id="SM00054">
    <property type="entry name" value="EFh"/>
    <property type="match status" value="2"/>
</dbReference>
<dbReference type="PROSITE" id="PS00018">
    <property type="entry name" value="EF_HAND_1"/>
    <property type="match status" value="2"/>
</dbReference>
<evidence type="ECO:0000256" key="1">
    <source>
        <dbReference type="ARBA" id="ARBA00022837"/>
    </source>
</evidence>
<dbReference type="InterPro" id="IPR044590">
    <property type="entry name" value="CML48/49/50"/>
</dbReference>
<dbReference type="AlphaFoldDB" id="A0AAN9EPV9"/>
<dbReference type="Gene3D" id="1.10.238.10">
    <property type="entry name" value="EF-hand"/>
    <property type="match status" value="1"/>
</dbReference>
<organism evidence="4 5">
    <name type="scientific">Crotalaria pallida</name>
    <name type="common">Smooth rattlebox</name>
    <name type="synonym">Crotalaria striata</name>
    <dbReference type="NCBI Taxonomy" id="3830"/>
    <lineage>
        <taxon>Eukaryota</taxon>
        <taxon>Viridiplantae</taxon>
        <taxon>Streptophyta</taxon>
        <taxon>Embryophyta</taxon>
        <taxon>Tracheophyta</taxon>
        <taxon>Spermatophyta</taxon>
        <taxon>Magnoliopsida</taxon>
        <taxon>eudicotyledons</taxon>
        <taxon>Gunneridae</taxon>
        <taxon>Pentapetalae</taxon>
        <taxon>rosids</taxon>
        <taxon>fabids</taxon>
        <taxon>Fabales</taxon>
        <taxon>Fabaceae</taxon>
        <taxon>Papilionoideae</taxon>
        <taxon>50 kb inversion clade</taxon>
        <taxon>genistoids sensu lato</taxon>
        <taxon>core genistoids</taxon>
        <taxon>Crotalarieae</taxon>
        <taxon>Crotalaria</taxon>
    </lineage>
</organism>
<feature type="domain" description="EF-hand" evidence="3">
    <location>
        <begin position="90"/>
        <end position="125"/>
    </location>
</feature>
<dbReference type="Pfam" id="PF13405">
    <property type="entry name" value="EF-hand_6"/>
    <property type="match status" value="1"/>
</dbReference>
<dbReference type="InterPro" id="IPR002048">
    <property type="entry name" value="EF_hand_dom"/>
</dbReference>
<dbReference type="EMBL" id="JAYWIO010000005">
    <property type="protein sequence ID" value="KAK7261201.1"/>
    <property type="molecule type" value="Genomic_DNA"/>
</dbReference>
<gene>
    <name evidence="4" type="ORF">RIF29_27506</name>
</gene>
<evidence type="ECO:0000313" key="5">
    <source>
        <dbReference type="Proteomes" id="UP001372338"/>
    </source>
</evidence>
<dbReference type="GO" id="GO:0005509">
    <property type="term" value="F:calcium ion binding"/>
    <property type="evidence" value="ECO:0007669"/>
    <property type="project" value="InterPro"/>
</dbReference>
<comment type="caution">
    <text evidence="4">The sequence shown here is derived from an EMBL/GenBank/DDBJ whole genome shotgun (WGS) entry which is preliminary data.</text>
</comment>
<protein>
    <recommendedName>
        <fullName evidence="3">EF-hand domain-containing protein</fullName>
    </recommendedName>
</protein>
<name>A0AAN9EPV9_CROPI</name>